<dbReference type="InterPro" id="IPR036188">
    <property type="entry name" value="FAD/NAD-bd_sf"/>
</dbReference>
<proteinExistence type="predicted"/>
<dbReference type="Gene3D" id="3.50.50.60">
    <property type="entry name" value="FAD/NAD(P)-binding domain"/>
    <property type="match status" value="1"/>
</dbReference>
<sequence>MSTPPVRPSGSRTHDGEDVDVVVVGAGPNGLSAAVVLASAGLRVQVREQAEQAGGGTRTVENTLPGFRHDHCSIAHPAGAVSPFFDAFDLGASGVEWLQPDTPFGHPLDGGRAALAHRSLERTAEGLGRDGAAWRSLLGPLVERTREVVSLTQSDLRTFPGVPRTPAGVAATAATAVRLGLRALEQGTPAWDLRFRTEEAPALLTGASAHNIGDPRDLSSAGAGLYLAAMAHAGGWPVARGGSQALADALVAELERLGGSVVLGHRVHDLAELPRARALLLDLTPSGLLDVAGDRLPASVAAQLRRYRYGGAVCKVDYALSGPVPWAAPGLAEAGTLHLGGTRAEVRAAEREVRAGRHPRRPFCIVVQPGVVDPTRAPAGRHTLWTYAHAPRGSRRDLEADVTAQVERFAPGFRDLVLASTTTTAAELGAENPSIPGGDVAAGAVTPWQLVMRPLPRWDPYRVPGLDGTYLCGAATPPGPAVHGMNGVHTARRVLRQRFGDRRDPLDLVRAARASAPQQPPTRP</sequence>
<keyword evidence="2" id="KW-1185">Reference proteome</keyword>
<dbReference type="SUPFAM" id="SSF51905">
    <property type="entry name" value="FAD/NAD(P)-binding domain"/>
    <property type="match status" value="1"/>
</dbReference>
<dbReference type="Pfam" id="PF13450">
    <property type="entry name" value="NAD_binding_8"/>
    <property type="match status" value="1"/>
</dbReference>
<dbReference type="OrthoDB" id="833207at2"/>
<reference evidence="1 2" key="1">
    <citation type="submission" date="2019-07" db="EMBL/GenBank/DDBJ databases">
        <title>Quadrisphaera sp. strain DD2A genome sequencing and assembly.</title>
        <authorList>
            <person name="Kim I."/>
        </authorList>
    </citation>
    <scope>NUCLEOTIDE SEQUENCE [LARGE SCALE GENOMIC DNA]</scope>
    <source>
        <strain evidence="1 2">DD2A</strain>
    </source>
</reference>
<name>A0A5C8ZEE9_9ACTN</name>
<dbReference type="PANTHER" id="PTHR10668">
    <property type="entry name" value="PHYTOENE DEHYDROGENASE"/>
    <property type="match status" value="1"/>
</dbReference>
<gene>
    <name evidence="1" type="ORF">FMM08_10030</name>
</gene>
<accession>A0A5C8ZEE9</accession>
<dbReference type="Proteomes" id="UP000321234">
    <property type="component" value="Unassembled WGS sequence"/>
</dbReference>
<evidence type="ECO:0000313" key="2">
    <source>
        <dbReference type="Proteomes" id="UP000321234"/>
    </source>
</evidence>
<dbReference type="PANTHER" id="PTHR10668:SF105">
    <property type="entry name" value="DEHYDROGENASE-RELATED"/>
    <property type="match status" value="1"/>
</dbReference>
<dbReference type="EMBL" id="VKAC01000005">
    <property type="protein sequence ID" value="TXR56425.1"/>
    <property type="molecule type" value="Genomic_DNA"/>
</dbReference>
<protein>
    <submittedName>
        <fullName evidence="1">NAD(P)/FAD-dependent oxidoreductase</fullName>
    </submittedName>
</protein>
<evidence type="ECO:0000313" key="1">
    <source>
        <dbReference type="EMBL" id="TXR56425.1"/>
    </source>
</evidence>
<dbReference type="RefSeq" id="WP_147926218.1">
    <property type="nucleotide sequence ID" value="NZ_VKAC01000005.1"/>
</dbReference>
<dbReference type="AlphaFoldDB" id="A0A5C8ZEE9"/>
<comment type="caution">
    <text evidence="1">The sequence shown here is derived from an EMBL/GenBank/DDBJ whole genome shotgun (WGS) entry which is preliminary data.</text>
</comment>
<organism evidence="1 2">
    <name type="scientific">Quadrisphaera setariae</name>
    <dbReference type="NCBI Taxonomy" id="2593304"/>
    <lineage>
        <taxon>Bacteria</taxon>
        <taxon>Bacillati</taxon>
        <taxon>Actinomycetota</taxon>
        <taxon>Actinomycetes</taxon>
        <taxon>Kineosporiales</taxon>
        <taxon>Kineosporiaceae</taxon>
        <taxon>Quadrisphaera</taxon>
    </lineage>
</organism>